<dbReference type="SUPFAM" id="SSF56219">
    <property type="entry name" value="DNase I-like"/>
    <property type="match status" value="1"/>
</dbReference>
<keyword evidence="2" id="KW-0695">RNA-directed DNA polymerase</keyword>
<keyword evidence="3" id="KW-1185">Reference proteome</keyword>
<proteinExistence type="predicted"/>
<sequence>MILNCKPSIKPFVAISDNFVAIYGTWLTSNVKVLFICVYAPQQPANKRDLWEYLLTILGRWSGEVIIMGDFNEVRFKEERRGSMFHQSGARIFNQFITTSGLVDVRLEGFSFTWSHPSATKMSKLDIFLVSDGIISLFPSITAICLDRHLSDHRPILLRDIQLDFGPIPFRFYHSWFSFDGFDEMVAHTWRSFTHTDRNGMIRFMKKLQDLKAHIRKWLKDKRENLSRLKHDIEADLRDIDKELDTGLISDMVLARRLDLKGQLHDIKAKESVDFIQKSKVRWAIEGDENSSFFHGIINKKRSQLAIRGVLIDGTWQTDPQVVKETFHNHFEKRFNKPTSVGPKINYPFPKRLSRDQVVDLEREVSRDEIRLAVWNCGDNKSPGPDGYTFEFFKKYWGIVGNDFCEAVEHFFVNGVFSKGCNSSFIALIPKVMDAKLVSDFRPISLIGCVYKVVTKILASD</sequence>
<reference evidence="2" key="1">
    <citation type="journal article" date="2022" name="Int. J. Mol. Sci.">
        <title>Draft Genome of Tanacetum Coccineum: Genomic Comparison of Closely Related Tanacetum-Family Plants.</title>
        <authorList>
            <person name="Yamashiro T."/>
            <person name="Shiraishi A."/>
            <person name="Nakayama K."/>
            <person name="Satake H."/>
        </authorList>
    </citation>
    <scope>NUCLEOTIDE SEQUENCE</scope>
</reference>
<keyword evidence="2" id="KW-0808">Transferase</keyword>
<reference evidence="2" key="2">
    <citation type="submission" date="2022-01" db="EMBL/GenBank/DDBJ databases">
        <authorList>
            <person name="Yamashiro T."/>
            <person name="Shiraishi A."/>
            <person name="Satake H."/>
            <person name="Nakayama K."/>
        </authorList>
    </citation>
    <scope>NUCLEOTIDE SEQUENCE</scope>
</reference>
<dbReference type="InterPro" id="IPR036691">
    <property type="entry name" value="Endo/exonu/phosph_ase_sf"/>
</dbReference>
<keyword evidence="2" id="KW-0548">Nucleotidyltransferase</keyword>
<dbReference type="Gene3D" id="3.60.10.10">
    <property type="entry name" value="Endonuclease/exonuclease/phosphatase"/>
    <property type="match status" value="1"/>
</dbReference>
<name>A0ABQ5JCX4_9ASTR</name>
<organism evidence="2 3">
    <name type="scientific">Tanacetum coccineum</name>
    <dbReference type="NCBI Taxonomy" id="301880"/>
    <lineage>
        <taxon>Eukaryota</taxon>
        <taxon>Viridiplantae</taxon>
        <taxon>Streptophyta</taxon>
        <taxon>Embryophyta</taxon>
        <taxon>Tracheophyta</taxon>
        <taxon>Spermatophyta</taxon>
        <taxon>Magnoliopsida</taxon>
        <taxon>eudicotyledons</taxon>
        <taxon>Gunneridae</taxon>
        <taxon>Pentapetalae</taxon>
        <taxon>asterids</taxon>
        <taxon>campanulids</taxon>
        <taxon>Asterales</taxon>
        <taxon>Asteraceae</taxon>
        <taxon>Asteroideae</taxon>
        <taxon>Anthemideae</taxon>
        <taxon>Anthemidinae</taxon>
        <taxon>Tanacetum</taxon>
    </lineage>
</organism>
<feature type="domain" description="Endonuclease/exonuclease/phosphatase" evidence="1">
    <location>
        <begin position="34"/>
        <end position="156"/>
    </location>
</feature>
<protein>
    <submittedName>
        <fullName evidence="2">RNA-directed DNA polymerase, eukaryota</fullName>
    </submittedName>
</protein>
<dbReference type="GO" id="GO:0003964">
    <property type="term" value="F:RNA-directed DNA polymerase activity"/>
    <property type="evidence" value="ECO:0007669"/>
    <property type="project" value="UniProtKB-KW"/>
</dbReference>
<dbReference type="Pfam" id="PF14529">
    <property type="entry name" value="Exo_endo_phos_2"/>
    <property type="match status" value="1"/>
</dbReference>
<accession>A0ABQ5JCX4</accession>
<dbReference type="Proteomes" id="UP001151760">
    <property type="component" value="Unassembled WGS sequence"/>
</dbReference>
<dbReference type="PANTHER" id="PTHR33710">
    <property type="entry name" value="BNAC02G09200D PROTEIN"/>
    <property type="match status" value="1"/>
</dbReference>
<dbReference type="InterPro" id="IPR005135">
    <property type="entry name" value="Endo/exonuclease/phosphatase"/>
</dbReference>
<dbReference type="PANTHER" id="PTHR33710:SF64">
    <property type="entry name" value="ENDONUCLEASE_EXONUCLEASE_PHOSPHATASE DOMAIN-CONTAINING PROTEIN"/>
    <property type="match status" value="1"/>
</dbReference>
<evidence type="ECO:0000313" key="2">
    <source>
        <dbReference type="EMBL" id="GJU10343.1"/>
    </source>
</evidence>
<evidence type="ECO:0000259" key="1">
    <source>
        <dbReference type="Pfam" id="PF14529"/>
    </source>
</evidence>
<comment type="caution">
    <text evidence="2">The sequence shown here is derived from an EMBL/GenBank/DDBJ whole genome shotgun (WGS) entry which is preliminary data.</text>
</comment>
<dbReference type="EMBL" id="BQNB010021814">
    <property type="protein sequence ID" value="GJU10343.1"/>
    <property type="molecule type" value="Genomic_DNA"/>
</dbReference>
<gene>
    <name evidence="2" type="ORF">Tco_1132739</name>
</gene>
<evidence type="ECO:0000313" key="3">
    <source>
        <dbReference type="Proteomes" id="UP001151760"/>
    </source>
</evidence>